<dbReference type="InterPro" id="IPR029058">
    <property type="entry name" value="AB_hydrolase_fold"/>
</dbReference>
<keyword evidence="3 5" id="KW-0378">Hydrolase</keyword>
<dbReference type="InterPro" id="IPR016292">
    <property type="entry name" value="Epoxide_hydrolase"/>
</dbReference>
<evidence type="ECO:0000313" key="5">
    <source>
        <dbReference type="EMBL" id="KAK0503772.1"/>
    </source>
</evidence>
<name>A0AA39UUG3_9AGAR</name>
<dbReference type="Pfam" id="PF06441">
    <property type="entry name" value="EHN"/>
    <property type="match status" value="1"/>
</dbReference>
<gene>
    <name evidence="5" type="ORF">EDD18DRAFT_1411249</name>
</gene>
<dbReference type="Gene3D" id="3.40.50.1820">
    <property type="entry name" value="alpha/beta hydrolase"/>
    <property type="match status" value="3"/>
</dbReference>
<dbReference type="GO" id="GO:0004301">
    <property type="term" value="F:epoxide hydrolase activity"/>
    <property type="evidence" value="ECO:0007669"/>
    <property type="project" value="TreeGrafter"/>
</dbReference>
<dbReference type="PANTHER" id="PTHR21661:SF35">
    <property type="entry name" value="EPOXIDE HYDROLASE"/>
    <property type="match status" value="1"/>
</dbReference>
<keyword evidence="2" id="KW-0058">Aromatic hydrocarbons catabolism</keyword>
<organism evidence="5 6">
    <name type="scientific">Armillaria luteobubalina</name>
    <dbReference type="NCBI Taxonomy" id="153913"/>
    <lineage>
        <taxon>Eukaryota</taxon>
        <taxon>Fungi</taxon>
        <taxon>Dikarya</taxon>
        <taxon>Basidiomycota</taxon>
        <taxon>Agaricomycotina</taxon>
        <taxon>Agaricomycetes</taxon>
        <taxon>Agaricomycetidae</taxon>
        <taxon>Agaricales</taxon>
        <taxon>Marasmiineae</taxon>
        <taxon>Physalacriaceae</taxon>
        <taxon>Armillaria</taxon>
    </lineage>
</organism>
<protein>
    <submittedName>
        <fullName evidence="5">Epoxide hydrolase</fullName>
    </submittedName>
</protein>
<comment type="similarity">
    <text evidence="1">Belongs to the peptidase S33 family.</text>
</comment>
<evidence type="ECO:0000256" key="2">
    <source>
        <dbReference type="ARBA" id="ARBA00022797"/>
    </source>
</evidence>
<accession>A0AA39UUG3</accession>
<dbReference type="AlphaFoldDB" id="A0AA39UUG3"/>
<dbReference type="PIRSF" id="PIRSF001112">
    <property type="entry name" value="Epoxide_hydrolase"/>
    <property type="match status" value="1"/>
</dbReference>
<proteinExistence type="inferred from homology"/>
<evidence type="ECO:0000313" key="6">
    <source>
        <dbReference type="Proteomes" id="UP001175228"/>
    </source>
</evidence>
<reference evidence="5" key="1">
    <citation type="submission" date="2023-06" db="EMBL/GenBank/DDBJ databases">
        <authorList>
            <consortium name="Lawrence Berkeley National Laboratory"/>
            <person name="Ahrendt S."/>
            <person name="Sahu N."/>
            <person name="Indic B."/>
            <person name="Wong-Bajracharya J."/>
            <person name="Merenyi Z."/>
            <person name="Ke H.-M."/>
            <person name="Monk M."/>
            <person name="Kocsube S."/>
            <person name="Drula E."/>
            <person name="Lipzen A."/>
            <person name="Balint B."/>
            <person name="Henrissat B."/>
            <person name="Andreopoulos B."/>
            <person name="Martin F.M."/>
            <person name="Harder C.B."/>
            <person name="Rigling D."/>
            <person name="Ford K.L."/>
            <person name="Foster G.D."/>
            <person name="Pangilinan J."/>
            <person name="Papanicolaou A."/>
            <person name="Barry K."/>
            <person name="LaButti K."/>
            <person name="Viragh M."/>
            <person name="Koriabine M."/>
            <person name="Yan M."/>
            <person name="Riley R."/>
            <person name="Champramary S."/>
            <person name="Plett K.L."/>
            <person name="Tsai I.J."/>
            <person name="Slot J."/>
            <person name="Sipos G."/>
            <person name="Plett J."/>
            <person name="Nagy L.G."/>
            <person name="Grigoriev I.V."/>
        </authorList>
    </citation>
    <scope>NUCLEOTIDE SEQUENCE</scope>
    <source>
        <strain evidence="5">HWK02</strain>
    </source>
</reference>
<evidence type="ECO:0000256" key="3">
    <source>
        <dbReference type="ARBA" id="ARBA00022801"/>
    </source>
</evidence>
<dbReference type="SUPFAM" id="SSF53474">
    <property type="entry name" value="alpha/beta-Hydrolases"/>
    <property type="match status" value="1"/>
</dbReference>
<dbReference type="Proteomes" id="UP001175228">
    <property type="component" value="Unassembled WGS sequence"/>
</dbReference>
<dbReference type="GO" id="GO:0097176">
    <property type="term" value="P:epoxide metabolic process"/>
    <property type="evidence" value="ECO:0007669"/>
    <property type="project" value="TreeGrafter"/>
</dbReference>
<sequence length="354" mass="39807">MPPSPQPFMIAIPEDQIHHLHHKLALATFPDELEDVGRKYGMRLADICCLIARWKEGYDWRMHKAALNAQLPQFTLDIPVEGFRVLNTHFVHQMSKVGGCDTIVVHSWMLLGYGFLQVPTKQGFASAQYAEVGHKLMLAFGYGAYGNFSHKWETEEHTCNQITDTIAVKYGGTHAKAWHTNLLIGAKPPISCPLLWLKDHLLPLTVFEKAGLENSKVFDATGRRYFLEQVMQPQTLGYSLADSPIGMNEYPWEDDDGKWTVVIGNLKFMSKHDGGGHFVVHEKPEELVGDLRRFFGRGGAAGGVVPGKSGYEGYSHEQATQPQTIRWTQAIGNLTFMSEHPYGGHFMVQEKLEE</sequence>
<comment type="caution">
    <text evidence="5">The sequence shown here is derived from an EMBL/GenBank/DDBJ whole genome shotgun (WGS) entry which is preliminary data.</text>
</comment>
<feature type="domain" description="Epoxide hydrolase N-terminal" evidence="4">
    <location>
        <begin position="5"/>
        <end position="108"/>
    </location>
</feature>
<dbReference type="PANTHER" id="PTHR21661">
    <property type="entry name" value="EPOXIDE HYDROLASE 1-RELATED"/>
    <property type="match status" value="1"/>
</dbReference>
<dbReference type="InterPro" id="IPR010497">
    <property type="entry name" value="Epoxide_hydro_N"/>
</dbReference>
<evidence type="ECO:0000259" key="4">
    <source>
        <dbReference type="Pfam" id="PF06441"/>
    </source>
</evidence>
<evidence type="ECO:0000256" key="1">
    <source>
        <dbReference type="ARBA" id="ARBA00010088"/>
    </source>
</evidence>
<keyword evidence="6" id="KW-1185">Reference proteome</keyword>
<dbReference type="EMBL" id="JAUEPU010000003">
    <property type="protein sequence ID" value="KAK0503772.1"/>
    <property type="molecule type" value="Genomic_DNA"/>
</dbReference>